<reference evidence="2 3" key="2">
    <citation type="submission" date="2024-05" db="EMBL/GenBank/DDBJ databases">
        <authorList>
            <person name="Chen Y."/>
            <person name="Shah S."/>
            <person name="Dougan E. K."/>
            <person name="Thang M."/>
            <person name="Chan C."/>
        </authorList>
    </citation>
    <scope>NUCLEOTIDE SEQUENCE [LARGE SCALE GENOMIC DNA]</scope>
</reference>
<dbReference type="EMBL" id="CAMXCT010006753">
    <property type="protein sequence ID" value="CAI4019476.1"/>
    <property type="molecule type" value="Genomic_DNA"/>
</dbReference>
<dbReference type="AlphaFoldDB" id="A0A9P1M2L5"/>
<comment type="caution">
    <text evidence="1">The sequence shown here is derived from an EMBL/GenBank/DDBJ whole genome shotgun (WGS) entry which is preliminary data.</text>
</comment>
<gene>
    <name evidence="1" type="ORF">C1SCF055_LOCUS43973</name>
</gene>
<accession>A0A9P1M2L5</accession>
<reference evidence="1" key="1">
    <citation type="submission" date="2022-10" db="EMBL/GenBank/DDBJ databases">
        <authorList>
            <person name="Chen Y."/>
            <person name="Dougan E. K."/>
            <person name="Chan C."/>
            <person name="Rhodes N."/>
            <person name="Thang M."/>
        </authorList>
    </citation>
    <scope>NUCLEOTIDE SEQUENCE</scope>
</reference>
<keyword evidence="3" id="KW-1185">Reference proteome</keyword>
<dbReference type="EMBL" id="CAMXCT020006753">
    <property type="protein sequence ID" value="CAL1172851.1"/>
    <property type="molecule type" value="Genomic_DNA"/>
</dbReference>
<evidence type="ECO:0000313" key="3">
    <source>
        <dbReference type="Proteomes" id="UP001152797"/>
    </source>
</evidence>
<dbReference type="Proteomes" id="UP001152797">
    <property type="component" value="Unassembled WGS sequence"/>
</dbReference>
<dbReference type="EMBL" id="CAMXCT030006753">
    <property type="protein sequence ID" value="CAL4806788.1"/>
    <property type="molecule type" value="Genomic_DNA"/>
</dbReference>
<organism evidence="1">
    <name type="scientific">Cladocopium goreaui</name>
    <dbReference type="NCBI Taxonomy" id="2562237"/>
    <lineage>
        <taxon>Eukaryota</taxon>
        <taxon>Sar</taxon>
        <taxon>Alveolata</taxon>
        <taxon>Dinophyceae</taxon>
        <taxon>Suessiales</taxon>
        <taxon>Symbiodiniaceae</taxon>
        <taxon>Cladocopium</taxon>
    </lineage>
</organism>
<proteinExistence type="predicted"/>
<protein>
    <submittedName>
        <fullName evidence="1">Uncharacterized protein</fullName>
    </submittedName>
</protein>
<evidence type="ECO:0000313" key="1">
    <source>
        <dbReference type="EMBL" id="CAI4019476.1"/>
    </source>
</evidence>
<evidence type="ECO:0000313" key="2">
    <source>
        <dbReference type="EMBL" id="CAL4806788.1"/>
    </source>
</evidence>
<sequence length="86" mass="9565">MADPGLSKKLQQVREKLAEIIDRAEWLLDPKSVEAQGAAEGARAFVRLFFGAGQELRNPEDNKVPQLVVQGFDGEQIWEQLEVAMG</sequence>
<name>A0A9P1M2L5_9DINO</name>
<dbReference type="OrthoDB" id="445326at2759"/>